<evidence type="ECO:0000256" key="5">
    <source>
        <dbReference type="ARBA" id="ARBA00023237"/>
    </source>
</evidence>
<comment type="subcellular location">
    <subcellularLocation>
        <location evidence="1">Cell outer membrane</location>
    </subcellularLocation>
</comment>
<dbReference type="PANTHER" id="PTHR30026">
    <property type="entry name" value="OUTER MEMBRANE PROTEIN TOLC"/>
    <property type="match status" value="1"/>
</dbReference>
<gene>
    <name evidence="7" type="ORF">Defa_11070</name>
</gene>
<evidence type="ECO:0000256" key="4">
    <source>
        <dbReference type="ARBA" id="ARBA00023136"/>
    </source>
</evidence>
<keyword evidence="2" id="KW-1134">Transmembrane beta strand</keyword>
<evidence type="ECO:0000256" key="6">
    <source>
        <dbReference type="SAM" id="SignalP"/>
    </source>
</evidence>
<proteinExistence type="predicted"/>
<sequence>MKFLLVVWVCFTILLQGCGHAYVTESLPTLPPRTWNSDEPAEKPKADAVQWDTLPSTFLDCVYYAMQNSPSLNASAIQIEARKIAYTDTQWKFLPEVHLQYTISNNLTRYNQDKNDNIKGKNYGKNAYQLRYTAVFNNPVQTWFELGAREKMTELALLTHKKAVSNCIQKIAELFILIDAKEKEIKLKESNINEFSKLSKKAAIESKYTESGALQTELAADKAAWNMLDLEHAKREKTVLLGHLKGVLGISPLLKMEIDAASVFPFIDHFQGKNLSWQAQWETTEEFRMQQLQVMLERYGIYLAWAKYAPTMSFTVNESPPNGQAQSSQAKTDQFLHFTFDFPLIDWGKRYRESEIARLRVLEQLRVQQTKRLDYERGWIECEQEVSLAALSSLKSKQSELIAQKQLQVAMISYRTSSAGYSTIADANAGLLQQQIGYINAERRNALSKLRWMSHASVMDSMFIKENSSGTK</sequence>
<evidence type="ECO:0000256" key="3">
    <source>
        <dbReference type="ARBA" id="ARBA00022692"/>
    </source>
</evidence>
<accession>A0ABQ0E7D7</accession>
<keyword evidence="4" id="KW-0472">Membrane</keyword>
<dbReference type="InterPro" id="IPR051906">
    <property type="entry name" value="TolC-like"/>
</dbReference>
<evidence type="ECO:0000313" key="7">
    <source>
        <dbReference type="EMBL" id="GAB1253620.1"/>
    </source>
</evidence>
<keyword evidence="8" id="KW-1185">Reference proteome</keyword>
<name>A0ABQ0E7D7_9BACT</name>
<dbReference type="Proteomes" id="UP001628192">
    <property type="component" value="Unassembled WGS sequence"/>
</dbReference>
<feature type="chain" id="PRO_5045790629" description="Outer membrane efflux protein" evidence="6">
    <location>
        <begin position="22"/>
        <end position="472"/>
    </location>
</feature>
<dbReference type="Gene3D" id="1.20.1600.10">
    <property type="entry name" value="Outer membrane efflux proteins (OEP)"/>
    <property type="match status" value="1"/>
</dbReference>
<organism evidence="7 8">
    <name type="scientific">Desulfovibrio falkowii</name>
    <dbReference type="NCBI Taxonomy" id="3136602"/>
    <lineage>
        <taxon>Bacteria</taxon>
        <taxon>Pseudomonadati</taxon>
        <taxon>Thermodesulfobacteriota</taxon>
        <taxon>Desulfovibrionia</taxon>
        <taxon>Desulfovibrionales</taxon>
        <taxon>Desulfovibrionaceae</taxon>
        <taxon>Desulfovibrio</taxon>
    </lineage>
</organism>
<evidence type="ECO:0000313" key="8">
    <source>
        <dbReference type="Proteomes" id="UP001628192"/>
    </source>
</evidence>
<dbReference type="EMBL" id="BAAFSG010000001">
    <property type="protein sequence ID" value="GAB1253620.1"/>
    <property type="molecule type" value="Genomic_DNA"/>
</dbReference>
<evidence type="ECO:0008006" key="9">
    <source>
        <dbReference type="Google" id="ProtNLM"/>
    </source>
</evidence>
<evidence type="ECO:0000256" key="2">
    <source>
        <dbReference type="ARBA" id="ARBA00022452"/>
    </source>
</evidence>
<protein>
    <recommendedName>
        <fullName evidence="9">Outer membrane efflux protein</fullName>
    </recommendedName>
</protein>
<reference evidence="7 8" key="1">
    <citation type="journal article" date="2025" name="Int. J. Syst. Evol. Microbiol.">
        <title>Desulfovibrio falkowii sp. nov., Porphyromonas miyakawae sp. nov., Mediterraneibacter flintii sp. nov. and Owariibacterium komagatae gen. nov., sp. nov., isolated from human faeces.</title>
        <authorList>
            <person name="Hamaguchi T."/>
            <person name="Ohara M."/>
            <person name="Hisatomi A."/>
            <person name="Sekiguchi K."/>
            <person name="Takeda J.I."/>
            <person name="Ueyama J."/>
            <person name="Ito M."/>
            <person name="Nishiwaki H."/>
            <person name="Ogi T."/>
            <person name="Hirayama M."/>
            <person name="Ohkuma M."/>
            <person name="Sakamoto M."/>
            <person name="Ohno K."/>
        </authorList>
    </citation>
    <scope>NUCLEOTIDE SEQUENCE [LARGE SCALE GENOMIC DNA]</scope>
    <source>
        <strain evidence="7 8">13CB8C</strain>
    </source>
</reference>
<dbReference type="SUPFAM" id="SSF56954">
    <property type="entry name" value="Outer membrane efflux proteins (OEP)"/>
    <property type="match status" value="1"/>
</dbReference>
<feature type="signal peptide" evidence="6">
    <location>
        <begin position="1"/>
        <end position="21"/>
    </location>
</feature>
<comment type="caution">
    <text evidence="7">The sequence shown here is derived from an EMBL/GenBank/DDBJ whole genome shotgun (WGS) entry which is preliminary data.</text>
</comment>
<evidence type="ECO:0000256" key="1">
    <source>
        <dbReference type="ARBA" id="ARBA00004442"/>
    </source>
</evidence>
<dbReference type="RefSeq" id="WP_407844378.1">
    <property type="nucleotide sequence ID" value="NZ_BAAFSG010000001.1"/>
</dbReference>
<keyword evidence="5" id="KW-0998">Cell outer membrane</keyword>
<keyword evidence="6" id="KW-0732">Signal</keyword>
<dbReference type="PANTHER" id="PTHR30026:SF20">
    <property type="entry name" value="OUTER MEMBRANE PROTEIN TOLC"/>
    <property type="match status" value="1"/>
</dbReference>
<dbReference type="PROSITE" id="PS51257">
    <property type="entry name" value="PROKAR_LIPOPROTEIN"/>
    <property type="match status" value="1"/>
</dbReference>
<keyword evidence="3" id="KW-0812">Transmembrane</keyword>